<feature type="compositionally biased region" description="Low complexity" evidence="1">
    <location>
        <begin position="80"/>
        <end position="90"/>
    </location>
</feature>
<sequence>MGPLIILTSPSLTLQSLTNSQITFSSILALEDSSIVQHYYTSLPLSLLCRSPSIRLRLFPLVRFSEDSTDNMATSVNGNSILSSREGTSSESERAKEKKAANADAARKSRAGKKTMSRSSDEQYLVLKRVEEALVALLNQKRAAVQALRESLLHHALDPDCQCLDLKRQLRKSLPQPNVGDLSSISLVQAFQDKVSSSIAEGELSEEMSSAMKSKMKKDMEILARDARLAMSKTIAPSLASELGEWESLERALQDAAYSQHCSVFRNASLAPQSTAWSSFSLRVIMGDKTYHLNDPIEQRIRGFPMEDDRLKRVITGESVETELKRLNFDHYHITAVKREMGLELPLATDDQSQLDSMHVHATFDSSHLSGPFNAMTDFRREIQQPYTAIEEIRQQPFTENVNFNTQQGLSRVNSTEQLPESANLFNQQQQAQEVVNNFNFQTGFYQSQQLPNASDSLGEPLGFPTVSNQEIQSCLPPQSHLPETVSVNCNMGLNEFQHTSSWDSMQSFNTEGYIPETLPLAPPSRAGIQPNELLFPDVAFNPHPLLQQQQQQQDPQDPQQSFYYHIFQQQEQQQASLEEQAVPYEFDDFVDFTDAQE</sequence>
<feature type="compositionally biased region" description="Basic and acidic residues" evidence="1">
    <location>
        <begin position="91"/>
        <end position="107"/>
    </location>
</feature>
<comment type="caution">
    <text evidence="2">The sequence shown here is derived from an EMBL/GenBank/DDBJ whole genome shotgun (WGS) entry which is preliminary data.</text>
</comment>
<evidence type="ECO:0000313" key="3">
    <source>
        <dbReference type="Proteomes" id="UP000327013"/>
    </source>
</evidence>
<evidence type="ECO:0000256" key="1">
    <source>
        <dbReference type="SAM" id="MobiDB-lite"/>
    </source>
</evidence>
<organism evidence="2 3">
    <name type="scientific">Carpinus fangiana</name>
    <dbReference type="NCBI Taxonomy" id="176857"/>
    <lineage>
        <taxon>Eukaryota</taxon>
        <taxon>Viridiplantae</taxon>
        <taxon>Streptophyta</taxon>
        <taxon>Embryophyta</taxon>
        <taxon>Tracheophyta</taxon>
        <taxon>Spermatophyta</taxon>
        <taxon>Magnoliopsida</taxon>
        <taxon>eudicotyledons</taxon>
        <taxon>Gunneridae</taxon>
        <taxon>Pentapetalae</taxon>
        <taxon>rosids</taxon>
        <taxon>fabids</taxon>
        <taxon>Fagales</taxon>
        <taxon>Betulaceae</taxon>
        <taxon>Carpinus</taxon>
    </lineage>
</organism>
<dbReference type="Proteomes" id="UP000327013">
    <property type="component" value="Unassembled WGS sequence"/>
</dbReference>
<evidence type="ECO:0000313" key="2">
    <source>
        <dbReference type="EMBL" id="KAB8772360.1"/>
    </source>
</evidence>
<reference evidence="2 3" key="1">
    <citation type="submission" date="2019-06" db="EMBL/GenBank/DDBJ databases">
        <title>A chromosomal-level reference genome of Carpinus fangiana (Coryloideae, Betulaceae).</title>
        <authorList>
            <person name="Yang X."/>
            <person name="Wang Z."/>
            <person name="Zhang L."/>
            <person name="Hao G."/>
            <person name="Liu J."/>
            <person name="Yang Y."/>
        </authorList>
    </citation>
    <scope>NUCLEOTIDE SEQUENCE [LARGE SCALE GENOMIC DNA]</scope>
    <source>
        <strain evidence="2">Cfa_2016G</strain>
        <tissue evidence="2">Leaf</tissue>
    </source>
</reference>
<keyword evidence="3" id="KW-1185">Reference proteome</keyword>
<feature type="region of interest" description="Disordered" evidence="1">
    <location>
        <begin position="75"/>
        <end position="116"/>
    </location>
</feature>
<name>A0A5N6L749_9ROSI</name>
<gene>
    <name evidence="2" type="ORF">FH972_026650</name>
</gene>
<accession>A0A5N6L749</accession>
<proteinExistence type="predicted"/>
<protein>
    <submittedName>
        <fullName evidence="2">Uncharacterized protein</fullName>
    </submittedName>
</protein>
<dbReference type="AlphaFoldDB" id="A0A5N6L749"/>
<dbReference type="EMBL" id="VIBQ01000102">
    <property type="protein sequence ID" value="KAB8772360.1"/>
    <property type="molecule type" value="Genomic_DNA"/>
</dbReference>